<evidence type="ECO:0000313" key="2">
    <source>
        <dbReference type="Proteomes" id="UP000327013"/>
    </source>
</evidence>
<accession>A0A5N6QBZ7</accession>
<sequence>MQDGHERGFDQHGIAKEVRSKLDMASPWQYRPRVNHPAGRSVLVRNKHTKPHISKTPASQLCVHSDNGELLHTHSFSNKTRVILRTQEFSTYGPLSSSSTIPATSTSQYYYQAQHMSPQAACDSHVYTLSGFSEIGLYLACQTRNHMCFPKSEKEC</sequence>
<gene>
    <name evidence="1" type="ORF">FH972_000503</name>
</gene>
<dbReference type="Proteomes" id="UP000327013">
    <property type="component" value="Chromosome 1"/>
</dbReference>
<dbReference type="EMBL" id="CM017321">
    <property type="protein sequence ID" value="KAE7995733.1"/>
    <property type="molecule type" value="Genomic_DNA"/>
</dbReference>
<evidence type="ECO:0000313" key="1">
    <source>
        <dbReference type="EMBL" id="KAE7995733.1"/>
    </source>
</evidence>
<name>A0A5N6QBZ7_9ROSI</name>
<reference evidence="1 2" key="1">
    <citation type="submission" date="2019-06" db="EMBL/GenBank/DDBJ databases">
        <title>A chromosomal-level reference genome of Carpinus fangiana (Coryloideae, Betulaceae).</title>
        <authorList>
            <person name="Yang X."/>
            <person name="Wang Z."/>
            <person name="Zhang L."/>
            <person name="Hao G."/>
            <person name="Liu J."/>
            <person name="Yang Y."/>
        </authorList>
    </citation>
    <scope>NUCLEOTIDE SEQUENCE [LARGE SCALE GENOMIC DNA]</scope>
    <source>
        <strain evidence="1">Cfa_2016G</strain>
        <tissue evidence="1">Leaf</tissue>
    </source>
</reference>
<proteinExistence type="predicted"/>
<protein>
    <submittedName>
        <fullName evidence="1">Uncharacterized protein</fullName>
    </submittedName>
</protein>
<organism evidence="1 2">
    <name type="scientific">Carpinus fangiana</name>
    <dbReference type="NCBI Taxonomy" id="176857"/>
    <lineage>
        <taxon>Eukaryota</taxon>
        <taxon>Viridiplantae</taxon>
        <taxon>Streptophyta</taxon>
        <taxon>Embryophyta</taxon>
        <taxon>Tracheophyta</taxon>
        <taxon>Spermatophyta</taxon>
        <taxon>Magnoliopsida</taxon>
        <taxon>eudicotyledons</taxon>
        <taxon>Gunneridae</taxon>
        <taxon>Pentapetalae</taxon>
        <taxon>rosids</taxon>
        <taxon>fabids</taxon>
        <taxon>Fagales</taxon>
        <taxon>Betulaceae</taxon>
        <taxon>Carpinus</taxon>
    </lineage>
</organism>
<keyword evidence="2" id="KW-1185">Reference proteome</keyword>
<dbReference type="OrthoDB" id="10598634at2759"/>
<dbReference type="AlphaFoldDB" id="A0A5N6QBZ7"/>